<name>A0A9P4LT69_9PLEO</name>
<dbReference type="OrthoDB" id="3778180at2759"/>
<reference evidence="1" key="1">
    <citation type="journal article" date="2020" name="Stud. Mycol.">
        <title>101 Dothideomycetes genomes: a test case for predicting lifestyles and emergence of pathogens.</title>
        <authorList>
            <person name="Haridas S."/>
            <person name="Albert R."/>
            <person name="Binder M."/>
            <person name="Bloem J."/>
            <person name="Labutti K."/>
            <person name="Salamov A."/>
            <person name="Andreopoulos B."/>
            <person name="Baker S."/>
            <person name="Barry K."/>
            <person name="Bills G."/>
            <person name="Bluhm B."/>
            <person name="Cannon C."/>
            <person name="Castanera R."/>
            <person name="Culley D."/>
            <person name="Daum C."/>
            <person name="Ezra D."/>
            <person name="Gonzalez J."/>
            <person name="Henrissat B."/>
            <person name="Kuo A."/>
            <person name="Liang C."/>
            <person name="Lipzen A."/>
            <person name="Lutzoni F."/>
            <person name="Magnuson J."/>
            <person name="Mondo S."/>
            <person name="Nolan M."/>
            <person name="Ohm R."/>
            <person name="Pangilinan J."/>
            <person name="Park H.-J."/>
            <person name="Ramirez L."/>
            <person name="Alfaro M."/>
            <person name="Sun H."/>
            <person name="Tritt A."/>
            <person name="Yoshinaga Y."/>
            <person name="Zwiers L.-H."/>
            <person name="Turgeon B."/>
            <person name="Goodwin S."/>
            <person name="Spatafora J."/>
            <person name="Crous P."/>
            <person name="Grigoriev I."/>
        </authorList>
    </citation>
    <scope>NUCLEOTIDE SEQUENCE</scope>
    <source>
        <strain evidence="1">CBS 110217</strain>
    </source>
</reference>
<keyword evidence="2" id="KW-1185">Reference proteome</keyword>
<protein>
    <submittedName>
        <fullName evidence="1">Uncharacterized protein</fullName>
    </submittedName>
</protein>
<dbReference type="AlphaFoldDB" id="A0A9P4LT69"/>
<accession>A0A9P4LT69</accession>
<evidence type="ECO:0000313" key="2">
    <source>
        <dbReference type="Proteomes" id="UP000799777"/>
    </source>
</evidence>
<gene>
    <name evidence="1" type="ORF">EK21DRAFT_45847</name>
</gene>
<feature type="non-terminal residue" evidence="1">
    <location>
        <position position="1"/>
    </location>
</feature>
<organism evidence="1 2">
    <name type="scientific">Setomelanomma holmii</name>
    <dbReference type="NCBI Taxonomy" id="210430"/>
    <lineage>
        <taxon>Eukaryota</taxon>
        <taxon>Fungi</taxon>
        <taxon>Dikarya</taxon>
        <taxon>Ascomycota</taxon>
        <taxon>Pezizomycotina</taxon>
        <taxon>Dothideomycetes</taxon>
        <taxon>Pleosporomycetidae</taxon>
        <taxon>Pleosporales</taxon>
        <taxon>Pleosporineae</taxon>
        <taxon>Phaeosphaeriaceae</taxon>
        <taxon>Setomelanomma</taxon>
    </lineage>
</organism>
<proteinExistence type="predicted"/>
<sequence length="249" mass="28440">LHPRRSLRAYPVPGKVYYMPDAQHCLGSIIHTQKRQEGFFKHPLLVIDVESDIVSFYACTKKPPQAIRELNMALRLGTSTVDADWGELRLAPGSNQMTQDSWINLEQRYFMEWQYLGEWAVDVQVDSMELGKVHARVAQLEAEQNRFIYKPLLRNMSTIQPGMVIMLLNGPNSATLGAPVLVIEHKYPNFSFLRIKRFEDNRHFNPACTRPLRAAPAMCLEISRSLKPGHDGTPVMVLELDSPVMRDHS</sequence>
<dbReference type="Proteomes" id="UP000799777">
    <property type="component" value="Unassembled WGS sequence"/>
</dbReference>
<dbReference type="EMBL" id="ML978157">
    <property type="protein sequence ID" value="KAF2035477.1"/>
    <property type="molecule type" value="Genomic_DNA"/>
</dbReference>
<comment type="caution">
    <text evidence="1">The sequence shown here is derived from an EMBL/GenBank/DDBJ whole genome shotgun (WGS) entry which is preliminary data.</text>
</comment>
<evidence type="ECO:0000313" key="1">
    <source>
        <dbReference type="EMBL" id="KAF2035477.1"/>
    </source>
</evidence>
<feature type="non-terminal residue" evidence="1">
    <location>
        <position position="249"/>
    </location>
</feature>